<keyword evidence="2" id="KW-0560">Oxidoreductase</keyword>
<dbReference type="InterPro" id="IPR020904">
    <property type="entry name" value="Sc_DH/Rdtase_CS"/>
</dbReference>
<dbReference type="CDD" id="cd05233">
    <property type="entry name" value="SDR_c"/>
    <property type="match status" value="1"/>
</dbReference>
<dbReference type="GO" id="GO:0016491">
    <property type="term" value="F:oxidoreductase activity"/>
    <property type="evidence" value="ECO:0007669"/>
    <property type="project" value="UniProtKB-KW"/>
</dbReference>
<dbReference type="PANTHER" id="PTHR43477:SF1">
    <property type="entry name" value="DIHYDROANTICAPSIN 7-DEHYDROGENASE"/>
    <property type="match status" value="1"/>
</dbReference>
<comment type="similarity">
    <text evidence="1">Belongs to the short-chain dehydrogenases/reductases (SDR) family.</text>
</comment>
<gene>
    <name evidence="3" type="ORF">K4G66_32115</name>
</gene>
<dbReference type="InterPro" id="IPR036291">
    <property type="entry name" value="NAD(P)-bd_dom_sf"/>
</dbReference>
<dbReference type="PANTHER" id="PTHR43477">
    <property type="entry name" value="DIHYDROANTICAPSIN 7-DEHYDROGENASE"/>
    <property type="match status" value="1"/>
</dbReference>
<evidence type="ECO:0000256" key="1">
    <source>
        <dbReference type="ARBA" id="ARBA00006484"/>
    </source>
</evidence>
<dbReference type="SUPFAM" id="SSF51735">
    <property type="entry name" value="NAD(P)-binding Rossmann-fold domains"/>
    <property type="match status" value="1"/>
</dbReference>
<reference evidence="3" key="2">
    <citation type="journal article" date="2024" name="Antonie Van Leeuwenhoek">
        <title>Roseihalotalea indica gen. nov., sp. nov., a halophilic Bacteroidetes from mesopelagic Southwest Indian Ocean with higher carbohydrate metabolic potential.</title>
        <authorList>
            <person name="Chen B."/>
            <person name="Zhang M."/>
            <person name="Lin D."/>
            <person name="Ye J."/>
            <person name="Tang K."/>
        </authorList>
    </citation>
    <scope>NUCLEOTIDE SEQUENCE</scope>
    <source>
        <strain evidence="3">TK19036</strain>
    </source>
</reference>
<reference evidence="3" key="1">
    <citation type="journal article" date="2023" name="Comput. Struct. Biotechnol. J.">
        <title>Discovery of a novel marine Bacteroidetes with a rich repertoire of carbohydrate-active enzymes.</title>
        <authorList>
            <person name="Chen B."/>
            <person name="Liu G."/>
            <person name="Chen Q."/>
            <person name="Wang H."/>
            <person name="Liu L."/>
            <person name="Tang K."/>
        </authorList>
    </citation>
    <scope>NUCLEOTIDE SEQUENCE</scope>
    <source>
        <strain evidence="3">TK19036</strain>
    </source>
</reference>
<dbReference type="PROSITE" id="PS00061">
    <property type="entry name" value="ADH_SHORT"/>
    <property type="match status" value="1"/>
</dbReference>
<protein>
    <submittedName>
        <fullName evidence="3">SDR family NAD(P)-dependent oxidoreductase</fullName>
    </submittedName>
</protein>
<sequence>MSLFDLSGQTAIITGGGSGIGKSITTTFAKQGAQVHILEINEEAGLKTLEEVKQMGGQGQVHRCDLSKQSEVKSLAEEIYKSSGSIDILVNNAGIAHIGNVENTSEEDLDRIYSVNIKGVYNGLHACIPFMKKQGGGVILNLASVASVMGIADRFAYSMSKGAVYTMTLSVAKDFIEDNIRCNCIGPGRVHTPFVDGFLKKNYPGKEKEMFEKLSKTQPIGRMGEPEEIAHLALYLCSKEAGFITGSFYPIDGGFITLNS</sequence>
<dbReference type="FunFam" id="3.40.50.720:FF:000084">
    <property type="entry name" value="Short-chain dehydrogenase reductase"/>
    <property type="match status" value="1"/>
</dbReference>
<dbReference type="InterPro" id="IPR051122">
    <property type="entry name" value="SDR_DHRS6-like"/>
</dbReference>
<dbReference type="Pfam" id="PF13561">
    <property type="entry name" value="adh_short_C2"/>
    <property type="match status" value="1"/>
</dbReference>
<dbReference type="Gene3D" id="3.40.50.720">
    <property type="entry name" value="NAD(P)-binding Rossmann-like Domain"/>
    <property type="match status" value="1"/>
</dbReference>
<organism evidence="3">
    <name type="scientific">Roseihalotalea indica</name>
    <dbReference type="NCBI Taxonomy" id="2867963"/>
    <lineage>
        <taxon>Bacteria</taxon>
        <taxon>Pseudomonadati</taxon>
        <taxon>Bacteroidota</taxon>
        <taxon>Cytophagia</taxon>
        <taxon>Cytophagales</taxon>
        <taxon>Catalimonadaceae</taxon>
        <taxon>Roseihalotalea</taxon>
    </lineage>
</organism>
<dbReference type="PRINTS" id="PR00080">
    <property type="entry name" value="SDRFAMILY"/>
</dbReference>
<dbReference type="InterPro" id="IPR002347">
    <property type="entry name" value="SDR_fam"/>
</dbReference>
<name>A0AA49JEA5_9BACT</name>
<proteinExistence type="inferred from homology"/>
<evidence type="ECO:0000313" key="3">
    <source>
        <dbReference type="EMBL" id="WKN37016.1"/>
    </source>
</evidence>
<evidence type="ECO:0000256" key="2">
    <source>
        <dbReference type="ARBA" id="ARBA00023002"/>
    </source>
</evidence>
<dbReference type="AlphaFoldDB" id="A0AA49JEA5"/>
<dbReference type="EMBL" id="CP120682">
    <property type="protein sequence ID" value="WKN37016.1"/>
    <property type="molecule type" value="Genomic_DNA"/>
</dbReference>
<dbReference type="NCBIfam" id="NF005559">
    <property type="entry name" value="PRK07231.1"/>
    <property type="match status" value="1"/>
</dbReference>
<accession>A0AA49JEA5</accession>
<dbReference type="PRINTS" id="PR00081">
    <property type="entry name" value="GDHRDH"/>
</dbReference>